<dbReference type="Gene3D" id="3.40.50.11660">
    <property type="entry name" value="Glycosyl transferase family 10, C-terminal domain"/>
    <property type="match status" value="1"/>
</dbReference>
<evidence type="ECO:0000256" key="6">
    <source>
        <dbReference type="ARBA" id="ARBA00022692"/>
    </source>
</evidence>
<dbReference type="RefSeq" id="XP_013389442.1">
    <property type="nucleotide sequence ID" value="XM_013533988.1"/>
</dbReference>
<reference evidence="16 17" key="1">
    <citation type="submission" date="2025-04" db="UniProtKB">
        <authorList>
            <consortium name="RefSeq"/>
        </authorList>
    </citation>
    <scope>IDENTIFICATION</scope>
    <source>
        <tissue evidence="16 17">Gonads</tissue>
    </source>
</reference>
<feature type="domain" description="Fucosyltransferase N-terminal" evidence="14">
    <location>
        <begin position="89"/>
        <end position="198"/>
    </location>
</feature>
<comment type="similarity">
    <text evidence="3 12">Belongs to the glycosyltransferase 10 family.</text>
</comment>
<evidence type="ECO:0000313" key="20">
    <source>
        <dbReference type="RefSeq" id="XP_013389446.1"/>
    </source>
</evidence>
<keyword evidence="10 12" id="KW-0472">Membrane</keyword>
<keyword evidence="4 12" id="KW-0328">Glycosyltransferase</keyword>
<evidence type="ECO:0000256" key="5">
    <source>
        <dbReference type="ARBA" id="ARBA00022679"/>
    </source>
</evidence>
<dbReference type="PANTHER" id="PTHR48438:SF1">
    <property type="entry name" value="ALPHA-(1,3)-FUCOSYLTRANSFERASE C-RELATED"/>
    <property type="match status" value="1"/>
</dbReference>
<dbReference type="Pfam" id="PF17039">
    <property type="entry name" value="Glyco_tran_10_N"/>
    <property type="match status" value="1"/>
</dbReference>
<keyword evidence="7" id="KW-0735">Signal-anchor</keyword>
<dbReference type="RefSeq" id="XP_013389441.1">
    <property type="nucleotide sequence ID" value="XM_013533987.1"/>
</dbReference>
<dbReference type="GO" id="GO:0032580">
    <property type="term" value="C:Golgi cisterna membrane"/>
    <property type="evidence" value="ECO:0007669"/>
    <property type="project" value="UniProtKB-SubCell"/>
</dbReference>
<name>A0A1S3HV69_LINAN</name>
<evidence type="ECO:0000256" key="1">
    <source>
        <dbReference type="ARBA" id="ARBA00004323"/>
    </source>
</evidence>
<dbReference type="AlphaFoldDB" id="A0A1S3HV69"/>
<evidence type="ECO:0000256" key="7">
    <source>
        <dbReference type="ARBA" id="ARBA00022968"/>
    </source>
</evidence>
<keyword evidence="5 12" id="KW-0808">Transferase</keyword>
<dbReference type="InterPro" id="IPR031481">
    <property type="entry name" value="Glyco_tran_10_N"/>
</dbReference>
<dbReference type="InterPro" id="IPR001503">
    <property type="entry name" value="Glyco_trans_10"/>
</dbReference>
<evidence type="ECO:0000256" key="12">
    <source>
        <dbReference type="RuleBase" id="RU003832"/>
    </source>
</evidence>
<evidence type="ECO:0000256" key="2">
    <source>
        <dbReference type="ARBA" id="ARBA00004922"/>
    </source>
</evidence>
<evidence type="ECO:0000313" key="16">
    <source>
        <dbReference type="RefSeq" id="XP_013389441.1"/>
    </source>
</evidence>
<evidence type="ECO:0000256" key="9">
    <source>
        <dbReference type="ARBA" id="ARBA00023034"/>
    </source>
</evidence>
<evidence type="ECO:0000256" key="4">
    <source>
        <dbReference type="ARBA" id="ARBA00022676"/>
    </source>
</evidence>
<comment type="subcellular location">
    <subcellularLocation>
        <location evidence="1">Golgi apparatus membrane</location>
        <topology evidence="1">Single-pass type II membrane protein</topology>
    </subcellularLocation>
    <subcellularLocation>
        <location evidence="12">Golgi apparatus</location>
        <location evidence="12">Golgi stack membrane</location>
        <topology evidence="12">Single-pass type II membrane protein</topology>
    </subcellularLocation>
</comment>
<keyword evidence="6 12" id="KW-0812">Transmembrane</keyword>
<feature type="transmembrane region" description="Helical" evidence="12">
    <location>
        <begin position="32"/>
        <end position="53"/>
    </location>
</feature>
<dbReference type="OrthoDB" id="427096at2759"/>
<dbReference type="InterPro" id="IPR038577">
    <property type="entry name" value="GT10-like_C_sf"/>
</dbReference>
<dbReference type="KEGG" id="lak:106158116"/>
<evidence type="ECO:0000313" key="15">
    <source>
        <dbReference type="Proteomes" id="UP000085678"/>
    </source>
</evidence>
<evidence type="ECO:0000256" key="10">
    <source>
        <dbReference type="ARBA" id="ARBA00023136"/>
    </source>
</evidence>
<evidence type="ECO:0000313" key="18">
    <source>
        <dbReference type="RefSeq" id="XP_013389443.1"/>
    </source>
</evidence>
<dbReference type="GeneID" id="106158116"/>
<dbReference type="EC" id="2.4.1.-" evidence="12"/>
<sequence>MEEQAIGKVSSRSIKNDSCSAGKLCRTMIRSIAIFFAISTLFILIKLSDVYSLKQIPVRYPIPAAKVVTKESQTTTYPDTKVTLGPPGKPKLILSWTPGPGWDYMHLRDYAKPVFKSLGCKIDNCIYTEDKSLADKSDAIVFIARSLGRKPKKLPHQRWVWVTHESSCYSGEAGGAWAGMFNWTMTFRRDSTIFTPYQFVVEREKPLAKNFTAIALKKTKSVAWMVSNCHTKSNRERYVAELKKLIPVDVYGGCGPLKCSKRDNERCLENINRDYKFYLSFENSISTDYVTEKFWKMLDRDIVTVTRGPANYSRVGIKPEWHINTNDFKSPKDLAAYLKYLDKNVTAYVQYLEWKNQYTTGNRLKAYCDLCAKLNDPSEPVTWFRPGTLANWFNKGHCIAPKDLNFKRRKRRQTDTFIY</sequence>
<dbReference type="PANTHER" id="PTHR48438">
    <property type="entry name" value="ALPHA-(1,3)-FUCOSYLTRANSFERASE C-RELATED"/>
    <property type="match status" value="1"/>
</dbReference>
<keyword evidence="15" id="KW-1185">Reference proteome</keyword>
<dbReference type="STRING" id="7574.A0A1S3HV69"/>
<keyword evidence="11" id="KW-0325">Glycoprotein</keyword>
<dbReference type="FunFam" id="3.40.50.11660:FF:000004">
    <property type="entry name" value="Glycoprotein 3-alpha-L-fucosyltransferase A"/>
    <property type="match status" value="1"/>
</dbReference>
<keyword evidence="8 12" id="KW-1133">Transmembrane helix</keyword>
<dbReference type="InterPro" id="IPR055270">
    <property type="entry name" value="Glyco_tran_10_C"/>
</dbReference>
<evidence type="ECO:0000313" key="19">
    <source>
        <dbReference type="RefSeq" id="XP_013389444.1"/>
    </source>
</evidence>
<dbReference type="RefSeq" id="XP_013389444.1">
    <property type="nucleotide sequence ID" value="XM_013533990.1"/>
</dbReference>
<evidence type="ECO:0000259" key="14">
    <source>
        <dbReference type="Pfam" id="PF17039"/>
    </source>
</evidence>
<proteinExistence type="inferred from homology"/>
<dbReference type="RefSeq" id="XP_013389446.1">
    <property type="nucleotide sequence ID" value="XM_013533992.2"/>
</dbReference>
<gene>
    <name evidence="16 17 18 19 20" type="primary">LOC106158116</name>
</gene>
<evidence type="ECO:0000256" key="8">
    <source>
        <dbReference type="ARBA" id="ARBA00022989"/>
    </source>
</evidence>
<organism evidence="15 16">
    <name type="scientific">Lingula anatina</name>
    <name type="common">Brachiopod</name>
    <name type="synonym">Lingula unguis</name>
    <dbReference type="NCBI Taxonomy" id="7574"/>
    <lineage>
        <taxon>Eukaryota</taxon>
        <taxon>Metazoa</taxon>
        <taxon>Spiralia</taxon>
        <taxon>Lophotrochozoa</taxon>
        <taxon>Brachiopoda</taxon>
        <taxon>Linguliformea</taxon>
        <taxon>Lingulata</taxon>
        <taxon>Lingulida</taxon>
        <taxon>Linguloidea</taxon>
        <taxon>Lingulidae</taxon>
        <taxon>Lingula</taxon>
    </lineage>
</organism>
<feature type="domain" description="Fucosyltransferase C-terminal" evidence="13">
    <location>
        <begin position="217"/>
        <end position="379"/>
    </location>
</feature>
<dbReference type="Proteomes" id="UP000085678">
    <property type="component" value="Unplaced"/>
</dbReference>
<evidence type="ECO:0000313" key="17">
    <source>
        <dbReference type="RefSeq" id="XP_013389442.1"/>
    </source>
</evidence>
<dbReference type="RefSeq" id="XP_013389443.1">
    <property type="nucleotide sequence ID" value="XM_013533989.2"/>
</dbReference>
<protein>
    <recommendedName>
        <fullName evidence="12">Fucosyltransferase</fullName>
        <ecNumber evidence="12">2.4.1.-</ecNumber>
    </recommendedName>
</protein>
<dbReference type="SUPFAM" id="SSF53756">
    <property type="entry name" value="UDP-Glycosyltransferase/glycogen phosphorylase"/>
    <property type="match status" value="1"/>
</dbReference>
<evidence type="ECO:0000256" key="11">
    <source>
        <dbReference type="ARBA" id="ARBA00023180"/>
    </source>
</evidence>
<evidence type="ECO:0000259" key="13">
    <source>
        <dbReference type="Pfam" id="PF00852"/>
    </source>
</evidence>
<evidence type="ECO:0000256" key="3">
    <source>
        <dbReference type="ARBA" id="ARBA00008919"/>
    </source>
</evidence>
<keyword evidence="9 12" id="KW-0333">Golgi apparatus</keyword>
<accession>A0A1S3HV69</accession>
<dbReference type="GO" id="GO:0000139">
    <property type="term" value="C:Golgi membrane"/>
    <property type="evidence" value="ECO:0007669"/>
    <property type="project" value="UniProtKB-SubCell"/>
</dbReference>
<dbReference type="UniPathway" id="UPA00378"/>
<dbReference type="GO" id="GO:0008417">
    <property type="term" value="F:fucosyltransferase activity"/>
    <property type="evidence" value="ECO:0007669"/>
    <property type="project" value="InterPro"/>
</dbReference>
<dbReference type="Pfam" id="PF00852">
    <property type="entry name" value="Glyco_transf_10"/>
    <property type="match status" value="1"/>
</dbReference>
<comment type="pathway">
    <text evidence="2">Protein modification; protein glycosylation.</text>
</comment>